<name>A0ACB8WJN3_9TELE</name>
<sequence>MRSVYAGPSVVKKELSRKRSSRFTGSIYVPTLTYGHELWLRWLGISICFGCPLDASLGRCSRHVSHREEGPGKTQDTLERLCLSAGLGTPRGPPGRAGGSVWGEGSLGISAQTAASATRSRTKRMKKMRRRR</sequence>
<evidence type="ECO:0000313" key="1">
    <source>
        <dbReference type="EMBL" id="KAI3368027.1"/>
    </source>
</evidence>
<dbReference type="EMBL" id="CM041539">
    <property type="protein sequence ID" value="KAI3368027.1"/>
    <property type="molecule type" value="Genomic_DNA"/>
</dbReference>
<evidence type="ECO:0000313" key="2">
    <source>
        <dbReference type="Proteomes" id="UP000831701"/>
    </source>
</evidence>
<keyword evidence="2" id="KW-1185">Reference proteome</keyword>
<proteinExistence type="predicted"/>
<protein>
    <submittedName>
        <fullName evidence="1">Uncharacterized protein</fullName>
    </submittedName>
</protein>
<organism evidence="1 2">
    <name type="scientific">Scortum barcoo</name>
    <name type="common">barcoo grunter</name>
    <dbReference type="NCBI Taxonomy" id="214431"/>
    <lineage>
        <taxon>Eukaryota</taxon>
        <taxon>Metazoa</taxon>
        <taxon>Chordata</taxon>
        <taxon>Craniata</taxon>
        <taxon>Vertebrata</taxon>
        <taxon>Euteleostomi</taxon>
        <taxon>Actinopterygii</taxon>
        <taxon>Neopterygii</taxon>
        <taxon>Teleostei</taxon>
        <taxon>Neoteleostei</taxon>
        <taxon>Acanthomorphata</taxon>
        <taxon>Eupercaria</taxon>
        <taxon>Centrarchiformes</taxon>
        <taxon>Terapontoidei</taxon>
        <taxon>Terapontidae</taxon>
        <taxon>Scortum</taxon>
    </lineage>
</organism>
<gene>
    <name evidence="1" type="ORF">L3Q82_026851</name>
</gene>
<dbReference type="Proteomes" id="UP000831701">
    <property type="component" value="Chromosome 9"/>
</dbReference>
<accession>A0ACB8WJN3</accession>
<reference evidence="1" key="1">
    <citation type="submission" date="2022-04" db="EMBL/GenBank/DDBJ databases">
        <title>Jade perch genome.</title>
        <authorList>
            <person name="Chao B."/>
        </authorList>
    </citation>
    <scope>NUCLEOTIDE SEQUENCE</scope>
    <source>
        <strain evidence="1">CB-2022</strain>
    </source>
</reference>
<comment type="caution">
    <text evidence="1">The sequence shown here is derived from an EMBL/GenBank/DDBJ whole genome shotgun (WGS) entry which is preliminary data.</text>
</comment>